<name>A0A412X8I2_BACUN</name>
<comment type="caution">
    <text evidence="2">The sequence shown here is derived from an EMBL/GenBank/DDBJ whole genome shotgun (WGS) entry which is preliminary data.</text>
</comment>
<dbReference type="Gene3D" id="2.160.10.10">
    <property type="entry name" value="Hexapeptide repeat proteins"/>
    <property type="match status" value="1"/>
</dbReference>
<dbReference type="Proteomes" id="UP000285343">
    <property type="component" value="Unassembled WGS sequence"/>
</dbReference>
<dbReference type="PANTHER" id="PTHR43300:SF11">
    <property type="entry name" value="ACETYLTRANSFERASE RV3034C-RELATED"/>
    <property type="match status" value="1"/>
</dbReference>
<dbReference type="InterPro" id="IPR011004">
    <property type="entry name" value="Trimer_LpxA-like_sf"/>
</dbReference>
<organism evidence="2 3">
    <name type="scientific">Bacteroides uniformis</name>
    <dbReference type="NCBI Taxonomy" id="820"/>
    <lineage>
        <taxon>Bacteria</taxon>
        <taxon>Pseudomonadati</taxon>
        <taxon>Bacteroidota</taxon>
        <taxon>Bacteroidia</taxon>
        <taxon>Bacteroidales</taxon>
        <taxon>Bacteroidaceae</taxon>
        <taxon>Bacteroides</taxon>
    </lineage>
</organism>
<evidence type="ECO:0000313" key="2">
    <source>
        <dbReference type="EMBL" id="RGV38121.1"/>
    </source>
</evidence>
<dbReference type="AlphaFoldDB" id="A0A412X8I2"/>
<evidence type="ECO:0000256" key="1">
    <source>
        <dbReference type="ARBA" id="ARBA00007274"/>
    </source>
</evidence>
<gene>
    <name evidence="2" type="ORF">DWW14_19185</name>
</gene>
<comment type="similarity">
    <text evidence="1">Belongs to the transferase hexapeptide repeat family.</text>
</comment>
<evidence type="ECO:0000313" key="3">
    <source>
        <dbReference type="Proteomes" id="UP000285343"/>
    </source>
</evidence>
<dbReference type="SUPFAM" id="SSF51161">
    <property type="entry name" value="Trimeric LpxA-like enzymes"/>
    <property type="match status" value="1"/>
</dbReference>
<dbReference type="InterPro" id="IPR050179">
    <property type="entry name" value="Trans_hexapeptide_repeat"/>
</dbReference>
<reference evidence="2 3" key="1">
    <citation type="submission" date="2018-08" db="EMBL/GenBank/DDBJ databases">
        <title>A genome reference for cultivated species of the human gut microbiota.</title>
        <authorList>
            <person name="Zou Y."/>
            <person name="Xue W."/>
            <person name="Luo G."/>
        </authorList>
    </citation>
    <scope>NUCLEOTIDE SEQUENCE [LARGE SCALE GENOMIC DNA]</scope>
    <source>
        <strain evidence="2 3">AF14-42</strain>
    </source>
</reference>
<sequence length="123" mass="13019">MECLHIYGNIYKLLEDASVITIQESADEGGFLLYLTVNGNSRIEENCTIRPDVVIGYKDRNGVAPIIGNNVTINSGSRIIGNGIVIGDNVIIAPGAVVTKSIPSSSVVAGVPAKIIKVNRVIK</sequence>
<accession>A0A412X8I2</accession>
<protein>
    <recommendedName>
        <fullName evidence="4">Serine acetyltransferase</fullName>
    </recommendedName>
</protein>
<dbReference type="PANTHER" id="PTHR43300">
    <property type="entry name" value="ACETYLTRANSFERASE"/>
    <property type="match status" value="1"/>
</dbReference>
<proteinExistence type="inferred from homology"/>
<evidence type="ECO:0008006" key="4">
    <source>
        <dbReference type="Google" id="ProtNLM"/>
    </source>
</evidence>
<dbReference type="EMBL" id="QRZC01000032">
    <property type="protein sequence ID" value="RGV38121.1"/>
    <property type="molecule type" value="Genomic_DNA"/>
</dbReference>